<sequence length="258" mass="27609">MILDIAYTQHQGTDWRFPVQQDALWNSVEVIQSRNLHPAGLQTQADVVSLAVADGLGGTPHAERASRAVLEELAAAIPGGVTFDKGLVRRIHGRLCDRLAYGETIGSATTLAAVQIQGEQCSVMNVGDSRVYRLSVQGEWQQLSRDHTVLNGMIARGEAEEGEEYANVYNTLDSCLAADSEDADFDIHHCVAPFLSGDALLLCTDGVHDTLDSASLQQLIVPGTSALAQAQILRKAVIRAGAPDNFSLIFIASKAVAC</sequence>
<dbReference type="SUPFAM" id="SSF81606">
    <property type="entry name" value="PP2C-like"/>
    <property type="match status" value="1"/>
</dbReference>
<dbReference type="STRING" id="343013.SAMN04489707_10745"/>
<organism evidence="2 3">
    <name type="scientific">Paenacidovorax caeni</name>
    <dbReference type="NCBI Taxonomy" id="343013"/>
    <lineage>
        <taxon>Bacteria</taxon>
        <taxon>Pseudomonadati</taxon>
        <taxon>Pseudomonadota</taxon>
        <taxon>Betaproteobacteria</taxon>
        <taxon>Burkholderiales</taxon>
        <taxon>Comamonadaceae</taxon>
        <taxon>Paenacidovorax</taxon>
    </lineage>
</organism>
<keyword evidence="3" id="KW-1185">Reference proteome</keyword>
<dbReference type="AlphaFoldDB" id="A0A1I7KUE4"/>
<evidence type="ECO:0000313" key="2">
    <source>
        <dbReference type="EMBL" id="SFV01109.1"/>
    </source>
</evidence>
<gene>
    <name evidence="2" type="ORF">SAMN04489707_10745</name>
</gene>
<proteinExistence type="predicted"/>
<dbReference type="EMBL" id="FPBX01000074">
    <property type="protein sequence ID" value="SFV01109.1"/>
    <property type="molecule type" value="Genomic_DNA"/>
</dbReference>
<reference evidence="2 3" key="1">
    <citation type="submission" date="2016-10" db="EMBL/GenBank/DDBJ databases">
        <authorList>
            <person name="de Groot N.N."/>
        </authorList>
    </citation>
    <scope>NUCLEOTIDE SEQUENCE [LARGE SCALE GENOMIC DNA]</scope>
    <source>
        <strain evidence="2 3">R-24608</strain>
    </source>
</reference>
<dbReference type="PROSITE" id="PS51746">
    <property type="entry name" value="PPM_2"/>
    <property type="match status" value="1"/>
</dbReference>
<protein>
    <submittedName>
        <fullName evidence="2">Serine/threonine protein phosphatase PrpC</fullName>
    </submittedName>
</protein>
<dbReference type="Proteomes" id="UP000183656">
    <property type="component" value="Unassembled WGS sequence"/>
</dbReference>
<dbReference type="OrthoDB" id="9801841at2"/>
<name>A0A1I7KUE4_9BURK</name>
<dbReference type="InterPro" id="IPR001932">
    <property type="entry name" value="PPM-type_phosphatase-like_dom"/>
</dbReference>
<evidence type="ECO:0000259" key="1">
    <source>
        <dbReference type="PROSITE" id="PS51746"/>
    </source>
</evidence>
<dbReference type="RefSeq" id="WP_054258038.1">
    <property type="nucleotide sequence ID" value="NZ_CYIG01000079.1"/>
</dbReference>
<dbReference type="Gene3D" id="3.60.40.10">
    <property type="entry name" value="PPM-type phosphatase domain"/>
    <property type="match status" value="1"/>
</dbReference>
<dbReference type="SMART" id="SM00331">
    <property type="entry name" value="PP2C_SIG"/>
    <property type="match status" value="1"/>
</dbReference>
<evidence type="ECO:0000313" key="3">
    <source>
        <dbReference type="Proteomes" id="UP000183656"/>
    </source>
</evidence>
<dbReference type="Pfam" id="PF13672">
    <property type="entry name" value="PP2C_2"/>
    <property type="match status" value="1"/>
</dbReference>
<dbReference type="SMART" id="SM00332">
    <property type="entry name" value="PP2Cc"/>
    <property type="match status" value="1"/>
</dbReference>
<accession>A0A1I7KUE4</accession>
<dbReference type="InterPro" id="IPR036457">
    <property type="entry name" value="PPM-type-like_dom_sf"/>
</dbReference>
<feature type="domain" description="PPM-type phosphatase" evidence="1">
    <location>
        <begin position="27"/>
        <end position="253"/>
    </location>
</feature>